<proteinExistence type="predicted"/>
<gene>
    <name evidence="5" type="ORF">MHIP_55910</name>
</gene>
<dbReference type="RefSeq" id="WP_163894614.1">
    <property type="nucleotide sequence ID" value="NZ_BLLB01000002.1"/>
</dbReference>
<evidence type="ECO:0000313" key="6">
    <source>
        <dbReference type="Proteomes" id="UP000465304"/>
    </source>
</evidence>
<protein>
    <submittedName>
        <fullName evidence="5">Oxygenase</fullName>
    </submittedName>
</protein>
<dbReference type="AlphaFoldDB" id="A0A7I9ZWT4"/>
<dbReference type="GO" id="GO:0071949">
    <property type="term" value="F:FAD binding"/>
    <property type="evidence" value="ECO:0007669"/>
    <property type="project" value="InterPro"/>
</dbReference>
<keyword evidence="2" id="KW-0285">Flavoprotein</keyword>
<evidence type="ECO:0000256" key="3">
    <source>
        <dbReference type="ARBA" id="ARBA00022827"/>
    </source>
</evidence>
<dbReference type="InterPro" id="IPR050641">
    <property type="entry name" value="RIFMO-like"/>
</dbReference>
<name>A0A7I9ZWT4_9MYCO</name>
<dbReference type="GO" id="GO:0016709">
    <property type="term" value="F:oxidoreductase activity, acting on paired donors, with incorporation or reduction of molecular oxygen, NAD(P)H as one donor, and incorporation of one atom of oxygen"/>
    <property type="evidence" value="ECO:0007669"/>
    <property type="project" value="UniProtKB-ARBA"/>
</dbReference>
<keyword evidence="3" id="KW-0274">FAD</keyword>
<comment type="caution">
    <text evidence="5">The sequence shown here is derived from an EMBL/GenBank/DDBJ whole genome shotgun (WGS) entry which is preliminary data.</text>
</comment>
<evidence type="ECO:0000256" key="1">
    <source>
        <dbReference type="ARBA" id="ARBA00001974"/>
    </source>
</evidence>
<feature type="domain" description="FAD-binding" evidence="4">
    <location>
        <begin position="6"/>
        <end position="342"/>
    </location>
</feature>
<dbReference type="SUPFAM" id="SSF51905">
    <property type="entry name" value="FAD/NAD(P)-binding domain"/>
    <property type="match status" value="1"/>
</dbReference>
<reference evidence="5 6" key="1">
    <citation type="journal article" date="2019" name="Emerg. Microbes Infect.">
        <title>Comprehensive subspecies identification of 175 nontuberculous mycobacteria species based on 7547 genomic profiles.</title>
        <authorList>
            <person name="Matsumoto Y."/>
            <person name="Kinjo T."/>
            <person name="Motooka D."/>
            <person name="Nabeya D."/>
            <person name="Jung N."/>
            <person name="Uechi K."/>
            <person name="Horii T."/>
            <person name="Iida T."/>
            <person name="Fujita J."/>
            <person name="Nakamura S."/>
        </authorList>
    </citation>
    <scope>NUCLEOTIDE SEQUENCE [LARGE SCALE GENOMIC DNA]</scope>
    <source>
        <strain evidence="5 6">JCM 30996</strain>
    </source>
</reference>
<evidence type="ECO:0000259" key="4">
    <source>
        <dbReference type="Pfam" id="PF01494"/>
    </source>
</evidence>
<dbReference type="InterPro" id="IPR036188">
    <property type="entry name" value="FAD/NAD-bd_sf"/>
</dbReference>
<accession>A0A7I9ZWT4</accession>
<dbReference type="Proteomes" id="UP000465304">
    <property type="component" value="Unassembled WGS sequence"/>
</dbReference>
<dbReference type="InterPro" id="IPR002938">
    <property type="entry name" value="FAD-bd"/>
</dbReference>
<organism evidence="5 6">
    <name type="scientific">Mycolicibacterium hippocampi</name>
    <dbReference type="NCBI Taxonomy" id="659824"/>
    <lineage>
        <taxon>Bacteria</taxon>
        <taxon>Bacillati</taxon>
        <taxon>Actinomycetota</taxon>
        <taxon>Actinomycetes</taxon>
        <taxon>Mycobacteriales</taxon>
        <taxon>Mycobacteriaceae</taxon>
        <taxon>Mycolicibacterium</taxon>
    </lineage>
</organism>
<evidence type="ECO:0000256" key="2">
    <source>
        <dbReference type="ARBA" id="ARBA00022630"/>
    </source>
</evidence>
<dbReference type="EMBL" id="BLLB01000002">
    <property type="protein sequence ID" value="GFH05108.1"/>
    <property type="molecule type" value="Genomic_DNA"/>
</dbReference>
<evidence type="ECO:0000313" key="5">
    <source>
        <dbReference type="EMBL" id="GFH05108.1"/>
    </source>
</evidence>
<dbReference type="Gene3D" id="3.40.30.120">
    <property type="match status" value="1"/>
</dbReference>
<keyword evidence="6" id="KW-1185">Reference proteome</keyword>
<comment type="cofactor">
    <cofactor evidence="1">
        <name>FAD</name>
        <dbReference type="ChEBI" id="CHEBI:57692"/>
    </cofactor>
</comment>
<dbReference type="PANTHER" id="PTHR43004:SF19">
    <property type="entry name" value="BINDING MONOOXYGENASE, PUTATIVE (JCVI)-RELATED"/>
    <property type="match status" value="1"/>
</dbReference>
<dbReference type="PANTHER" id="PTHR43004">
    <property type="entry name" value="TRK SYSTEM POTASSIUM UPTAKE PROTEIN"/>
    <property type="match status" value="1"/>
</dbReference>
<dbReference type="Gene3D" id="3.30.70.2450">
    <property type="match status" value="1"/>
</dbReference>
<dbReference type="PRINTS" id="PR00420">
    <property type="entry name" value="RNGMNOXGNASE"/>
</dbReference>
<dbReference type="Pfam" id="PF01494">
    <property type="entry name" value="FAD_binding_3"/>
    <property type="match status" value="1"/>
</dbReference>
<sequence length="494" mass="53666">MTGRTADVLIAGAGPSGLTAAIELARRGVAVRIVDAASGPNTETRALGMQARTLELYQHAGLVERLLERGLRARIFNVFSENRQILRADFAGLDSPYPFLLMIPQNHTQNVLADHLAALGVAVERNVELTGLHQDPSGVAARLRHADGSVEEVTATWLVGADGAHSTVRHELGVGFVGSAFEENFAVADLRMDWVLPHDQFFAYLNRGRFVAYFPMLHGWHRIAVAQPADAVPDGDVTRDELQEAVDVCAPSGATIAEIRQAGRFRINQRRAQTHSKGRVFLVGDAAHIHSVVGAQGMNTGIADAMNLGWKLAAVAQGTAPPELLATYATERAPVAARLVEGTRRVTRMTLLRNPVSTAFRRRVAPLVLARPHVQQTLTRAISQIDVSYHDHSGAGPRGRVAVGDRAPALFEFDPTRHTLAWFGPEPPDTDRATEGFVDVVGTVVVADTAVWRRYGLPDGGLALIRPDGYLAYLDAHRDPALLRAQLNRTFIER</sequence>
<dbReference type="Gene3D" id="3.50.50.60">
    <property type="entry name" value="FAD/NAD(P)-binding domain"/>
    <property type="match status" value="1"/>
</dbReference>